<dbReference type="HOGENOM" id="CLU_2923516_0_0_1"/>
<keyword evidence="2" id="KW-1185">Reference proteome</keyword>
<proteinExistence type="predicted"/>
<evidence type="ECO:0000313" key="1">
    <source>
        <dbReference type="EMBL" id="KIK27414.1"/>
    </source>
</evidence>
<sequence>MSPPVGRTWSTSTTSVEVVLASCQPSLHALVWLREETWDCEMKEEILSKMCHVAGVCNLDG</sequence>
<reference evidence="1 2" key="1">
    <citation type="submission" date="2014-04" db="EMBL/GenBank/DDBJ databases">
        <authorList>
            <consortium name="DOE Joint Genome Institute"/>
            <person name="Kuo A."/>
            <person name="Kohler A."/>
            <person name="Costa M.D."/>
            <person name="Nagy L.G."/>
            <person name="Floudas D."/>
            <person name="Copeland A."/>
            <person name="Barry K.W."/>
            <person name="Cichocki N."/>
            <person name="Veneault-Fourrey C."/>
            <person name="LaButti K."/>
            <person name="Lindquist E.A."/>
            <person name="Lipzen A."/>
            <person name="Lundell T."/>
            <person name="Morin E."/>
            <person name="Murat C."/>
            <person name="Sun H."/>
            <person name="Tunlid A."/>
            <person name="Henrissat B."/>
            <person name="Grigoriev I.V."/>
            <person name="Hibbett D.S."/>
            <person name="Martin F."/>
            <person name="Nordberg H.P."/>
            <person name="Cantor M.N."/>
            <person name="Hua S.X."/>
        </authorList>
    </citation>
    <scope>NUCLEOTIDE SEQUENCE [LARGE SCALE GENOMIC DNA]</scope>
    <source>
        <strain evidence="1 2">441</strain>
    </source>
</reference>
<accession>A0A0C9ZNB4</accession>
<protein>
    <submittedName>
        <fullName evidence="1">Uncharacterized protein</fullName>
    </submittedName>
</protein>
<organism evidence="1 2">
    <name type="scientific">Pisolithus microcarpus 441</name>
    <dbReference type="NCBI Taxonomy" id="765257"/>
    <lineage>
        <taxon>Eukaryota</taxon>
        <taxon>Fungi</taxon>
        <taxon>Dikarya</taxon>
        <taxon>Basidiomycota</taxon>
        <taxon>Agaricomycotina</taxon>
        <taxon>Agaricomycetes</taxon>
        <taxon>Agaricomycetidae</taxon>
        <taxon>Boletales</taxon>
        <taxon>Sclerodermatineae</taxon>
        <taxon>Pisolithaceae</taxon>
        <taxon>Pisolithus</taxon>
    </lineage>
</organism>
<gene>
    <name evidence="1" type="ORF">PISMIDRAFT_674765</name>
</gene>
<dbReference type="AlphaFoldDB" id="A0A0C9ZNB4"/>
<name>A0A0C9ZNB4_9AGAM</name>
<dbReference type="STRING" id="765257.A0A0C9ZNB4"/>
<dbReference type="Proteomes" id="UP000054018">
    <property type="component" value="Unassembled WGS sequence"/>
</dbReference>
<dbReference type="EMBL" id="KN833696">
    <property type="protein sequence ID" value="KIK27414.1"/>
    <property type="molecule type" value="Genomic_DNA"/>
</dbReference>
<evidence type="ECO:0000313" key="2">
    <source>
        <dbReference type="Proteomes" id="UP000054018"/>
    </source>
</evidence>
<reference evidence="2" key="2">
    <citation type="submission" date="2015-01" db="EMBL/GenBank/DDBJ databases">
        <title>Evolutionary Origins and Diversification of the Mycorrhizal Mutualists.</title>
        <authorList>
            <consortium name="DOE Joint Genome Institute"/>
            <consortium name="Mycorrhizal Genomics Consortium"/>
            <person name="Kohler A."/>
            <person name="Kuo A."/>
            <person name="Nagy L.G."/>
            <person name="Floudas D."/>
            <person name="Copeland A."/>
            <person name="Barry K.W."/>
            <person name="Cichocki N."/>
            <person name="Veneault-Fourrey C."/>
            <person name="LaButti K."/>
            <person name="Lindquist E.A."/>
            <person name="Lipzen A."/>
            <person name="Lundell T."/>
            <person name="Morin E."/>
            <person name="Murat C."/>
            <person name="Riley R."/>
            <person name="Ohm R."/>
            <person name="Sun H."/>
            <person name="Tunlid A."/>
            <person name="Henrissat B."/>
            <person name="Grigoriev I.V."/>
            <person name="Hibbett D.S."/>
            <person name="Martin F."/>
        </authorList>
    </citation>
    <scope>NUCLEOTIDE SEQUENCE [LARGE SCALE GENOMIC DNA]</scope>
    <source>
        <strain evidence="2">441</strain>
    </source>
</reference>